<organism evidence="2">
    <name type="scientific">freshwater metagenome</name>
    <dbReference type="NCBI Taxonomy" id="449393"/>
    <lineage>
        <taxon>unclassified sequences</taxon>
        <taxon>metagenomes</taxon>
        <taxon>ecological metagenomes</taxon>
    </lineage>
</organism>
<sequence>MRLAYIVSWTIILIALYFLLPIREEVSSGFTAELERERRYHEDTLAYEGFEDVNVGESKPADTVLDEILDPVKKEKSMLKSFNEAAKMERSITKQVDEIQKMIDTYFPTVTKKSL</sequence>
<keyword evidence="1" id="KW-0472">Membrane</keyword>
<keyword evidence="1" id="KW-0812">Transmembrane</keyword>
<proteinExistence type="predicted"/>
<protein>
    <submittedName>
        <fullName evidence="2">Unannotated protein</fullName>
    </submittedName>
</protein>
<gene>
    <name evidence="2" type="ORF">UFOPK1726_00801</name>
</gene>
<reference evidence="2" key="1">
    <citation type="submission" date="2020-05" db="EMBL/GenBank/DDBJ databases">
        <authorList>
            <person name="Chiriac C."/>
            <person name="Salcher M."/>
            <person name="Ghai R."/>
            <person name="Kavagutti S V."/>
        </authorList>
    </citation>
    <scope>NUCLEOTIDE SEQUENCE</scope>
</reference>
<dbReference type="AlphaFoldDB" id="A0A6J6EVQ9"/>
<evidence type="ECO:0000313" key="2">
    <source>
        <dbReference type="EMBL" id="CAB4579439.1"/>
    </source>
</evidence>
<dbReference type="EMBL" id="CAEZTT010000090">
    <property type="protein sequence ID" value="CAB4579439.1"/>
    <property type="molecule type" value="Genomic_DNA"/>
</dbReference>
<evidence type="ECO:0000256" key="1">
    <source>
        <dbReference type="SAM" id="Phobius"/>
    </source>
</evidence>
<name>A0A6J6EVQ9_9ZZZZ</name>
<feature type="transmembrane region" description="Helical" evidence="1">
    <location>
        <begin position="6"/>
        <end position="22"/>
    </location>
</feature>
<keyword evidence="1" id="KW-1133">Transmembrane helix</keyword>
<accession>A0A6J6EVQ9</accession>